<dbReference type="Gene3D" id="1.10.340.70">
    <property type="match status" value="1"/>
</dbReference>
<dbReference type="InterPro" id="IPR050951">
    <property type="entry name" value="Retrovirus_Pol_polyprotein"/>
</dbReference>
<dbReference type="SUPFAM" id="SSF56672">
    <property type="entry name" value="DNA/RNA polymerases"/>
    <property type="match status" value="1"/>
</dbReference>
<proteinExistence type="predicted"/>
<dbReference type="InterPro" id="IPR041577">
    <property type="entry name" value="RT_RNaseH_2"/>
</dbReference>
<dbReference type="Pfam" id="PF14214">
    <property type="entry name" value="Helitron_like_N"/>
    <property type="match status" value="1"/>
</dbReference>
<evidence type="ECO:0000259" key="4">
    <source>
        <dbReference type="PROSITE" id="PS50878"/>
    </source>
</evidence>
<feature type="region of interest" description="Disordered" evidence="3">
    <location>
        <begin position="1"/>
        <end position="20"/>
    </location>
</feature>
<feature type="non-terminal residue" evidence="6">
    <location>
        <position position="1822"/>
    </location>
</feature>
<dbReference type="Pfam" id="PF00665">
    <property type="entry name" value="rve"/>
    <property type="match status" value="2"/>
</dbReference>
<dbReference type="SUPFAM" id="SSF53098">
    <property type="entry name" value="Ribonuclease H-like"/>
    <property type="match status" value="2"/>
</dbReference>
<dbReference type="CDD" id="cd09274">
    <property type="entry name" value="RNase_HI_RT_Ty3"/>
    <property type="match status" value="1"/>
</dbReference>
<feature type="domain" description="Integrase catalytic" evidence="5">
    <location>
        <begin position="855"/>
        <end position="1018"/>
    </location>
</feature>
<dbReference type="CDD" id="cd01647">
    <property type="entry name" value="RT_LTR"/>
    <property type="match status" value="1"/>
</dbReference>
<dbReference type="Pfam" id="PF17921">
    <property type="entry name" value="Integrase_H2C2"/>
    <property type="match status" value="1"/>
</dbReference>
<reference evidence="6 7" key="1">
    <citation type="submission" date="2022-01" db="EMBL/GenBank/DDBJ databases">
        <title>A chromosomal length assembly of Cordylochernes scorpioides.</title>
        <authorList>
            <person name="Zeh D."/>
            <person name="Zeh J."/>
        </authorList>
    </citation>
    <scope>NUCLEOTIDE SEQUENCE [LARGE SCALE GENOMIC DNA]</scope>
    <source>
        <strain evidence="6">IN4F17</strain>
        <tissue evidence="6">Whole Body</tissue>
    </source>
</reference>
<dbReference type="Gene3D" id="3.10.10.10">
    <property type="entry name" value="HIV Type 1 Reverse Transcriptase, subunit A, domain 1"/>
    <property type="match status" value="1"/>
</dbReference>
<dbReference type="EC" id="2.7.7.49" evidence="1"/>
<dbReference type="InterPro" id="IPR012337">
    <property type="entry name" value="RNaseH-like_sf"/>
</dbReference>
<evidence type="ECO:0000259" key="5">
    <source>
        <dbReference type="PROSITE" id="PS50994"/>
    </source>
</evidence>
<dbReference type="InterPro" id="IPR041588">
    <property type="entry name" value="Integrase_H2C2"/>
</dbReference>
<dbReference type="EMBL" id="CP092865">
    <property type="protein sequence ID" value="UYV64474.1"/>
    <property type="molecule type" value="Genomic_DNA"/>
</dbReference>
<dbReference type="InterPro" id="IPR000477">
    <property type="entry name" value="RT_dom"/>
</dbReference>
<evidence type="ECO:0000313" key="7">
    <source>
        <dbReference type="Proteomes" id="UP001235939"/>
    </source>
</evidence>
<organism evidence="6 7">
    <name type="scientific">Cordylochernes scorpioides</name>
    <dbReference type="NCBI Taxonomy" id="51811"/>
    <lineage>
        <taxon>Eukaryota</taxon>
        <taxon>Metazoa</taxon>
        <taxon>Ecdysozoa</taxon>
        <taxon>Arthropoda</taxon>
        <taxon>Chelicerata</taxon>
        <taxon>Arachnida</taxon>
        <taxon>Pseudoscorpiones</taxon>
        <taxon>Cheliferoidea</taxon>
        <taxon>Chernetidae</taxon>
        <taxon>Cordylochernes</taxon>
    </lineage>
</organism>
<dbReference type="InterPro" id="IPR001584">
    <property type="entry name" value="Integrase_cat-core"/>
</dbReference>
<dbReference type="InterPro" id="IPR036397">
    <property type="entry name" value="RNaseH_sf"/>
</dbReference>
<dbReference type="PANTHER" id="PTHR37984">
    <property type="entry name" value="PROTEIN CBG26694"/>
    <property type="match status" value="1"/>
</dbReference>
<dbReference type="Gene3D" id="3.30.420.10">
    <property type="entry name" value="Ribonuclease H-like superfamily/Ribonuclease H"/>
    <property type="match status" value="2"/>
</dbReference>
<dbReference type="InterPro" id="IPR043502">
    <property type="entry name" value="DNA/RNA_pol_sf"/>
</dbReference>
<dbReference type="InterPro" id="IPR025476">
    <property type="entry name" value="Helitron_helicase-like"/>
</dbReference>
<dbReference type="Gene3D" id="3.30.70.270">
    <property type="match status" value="2"/>
</dbReference>
<feature type="domain" description="Integrase catalytic" evidence="5">
    <location>
        <begin position="490"/>
        <end position="660"/>
    </location>
</feature>
<evidence type="ECO:0000256" key="2">
    <source>
        <dbReference type="ARBA" id="ARBA00023268"/>
    </source>
</evidence>
<dbReference type="Proteomes" id="UP001235939">
    <property type="component" value="Chromosome 03"/>
</dbReference>
<dbReference type="PANTHER" id="PTHR37984:SF5">
    <property type="entry name" value="PROTEIN NYNRIN-LIKE"/>
    <property type="match status" value="1"/>
</dbReference>
<feature type="domain" description="Reverse transcriptase" evidence="4">
    <location>
        <begin position="1"/>
        <end position="202"/>
    </location>
</feature>
<feature type="region of interest" description="Disordered" evidence="3">
    <location>
        <begin position="42"/>
        <end position="70"/>
    </location>
</feature>
<accession>A0ABY6K6N7</accession>
<keyword evidence="7" id="KW-1185">Reference proteome</keyword>
<dbReference type="PROSITE" id="PS50994">
    <property type="entry name" value="INTEGRASE"/>
    <property type="match status" value="2"/>
</dbReference>
<evidence type="ECO:0000256" key="1">
    <source>
        <dbReference type="ARBA" id="ARBA00012493"/>
    </source>
</evidence>
<dbReference type="Pfam" id="PF00078">
    <property type="entry name" value="RVT_1"/>
    <property type="match status" value="1"/>
</dbReference>
<dbReference type="Pfam" id="PF17919">
    <property type="entry name" value="RT_RNaseH_2"/>
    <property type="match status" value="1"/>
</dbReference>
<name>A0ABY6K6N7_9ARAC</name>
<dbReference type="PROSITE" id="PS50878">
    <property type="entry name" value="RT_POL"/>
    <property type="match status" value="1"/>
</dbReference>
<evidence type="ECO:0000256" key="3">
    <source>
        <dbReference type="SAM" id="MobiDB-lite"/>
    </source>
</evidence>
<protein>
    <recommendedName>
        <fullName evidence="1">RNA-directed DNA polymerase</fullName>
        <ecNumber evidence="1">2.7.7.49</ecNumber>
    </recommendedName>
</protein>
<sequence length="1822" mass="210530">MADKIQEMNPRLQVYETKNKDPTFEEMTATIASLKEKIATLKLENRTRQNRRSNSPRPRQRSRSGSDRYPIPKLEDFNHILRKTRYYSKIDLFKAYYQIPINEEDREKTAVITPFGLFEFEVMSFGLCGAPATFQRFINQVLWGLDFVFPYLDDILVASKSEEEHESHLRAVFSRLDQYGLRINQAKTVLNVNNVEFLGYWITPEGIRPTESKVQAIVDYKKPETVQDLRRFLSMLNFYRRFLKNAAEDQAILNDFLKGSKKNDKRSIPWTEEAEQKFIKCKTELSKAALLTFPDPECPLALFTDASDRAMGAVLQHFIDGAWKPIAFFSKKLSESLTKYSTYDRELLVIFSAIKHFKFFLEGRDFIIFTDQEPLIYAFQQNLEKASHRQVRQLQYISQFTTSIRHVSGKDNMVADTLSRISEIISVDYDIIAEKQKDDTELSNLRSQNKSLIFKEHRLPSGKNLWNRTKGCINCQKSKITRHTKTEYGEFGKPDERFGTVHIDLIGPLPPLEGKTYCLTLIDSFTNWVEVLPLEDIKADTIIKSFYKEWISRYGAPCHLITDRGMQFMSQKLKEFAKMCGIQLKHTTSYHPQSNGKIERFHRTLKATISSHNYIRWTERLPSVLLGLRSSIYGSSDFSIAQMVFGKTIRLPGEFFQDSQQSIDRDDLIKTLQKDMSSLQPMKSRINQNPNVFIHKDLQSCSHWLKTIKNPSGRLFRWSLRLSSYEYEVRYVKGKQQYEADLLSRNPFCGFLDASLIKTHQPSPSGESSLTIDRNGLHTVSRKGVIKIIIPKTLVQQLLQTVHAQYNHPGISQMSRLISAQYYWQGMSKDIKQKVKTCPTCQLTKRPLGPTYGELSQPPEAKEPFDLLSLDTKAGFAKYGNTKIYLHVVVDHFSRYAWTFPSKSTSITTYQQVLKRVLQDGSPKRLLTDRAPAFTSPKFSSFLLNRNIHPLLTTSNNPQANGLCERLNATLTGKLRLLHLENPKIAWTKLVKRVTIIYNSTPHSTTGFPPIYLMFGVLPPELSDYSTPYPDIDRARKIAHTRTQNKHIQDKNIYDQRHKQPHFEIGDLVLFKLYHHPNTGKLAPYFTGPHTILEIISPNVVRIDRPNQPLQRDTDTIYVNKLKLYTEKVRYISPPAIRIHHVRHKPDYTFPFKHFTPELFPAEPLRFKPTNSEPFKHLDPTNFSKKRFTPFSPDNKKCELEQQQLINKVQIDILEPRFIAQTWEKMAQAIATAYKAAAKYVAEMKLEQPLEEVNAIGGTMKKQRDENNLKGVFDAGRRIIDQIIDSIEEKGATSVRKLDILLDSVWSSMENAGFNYSVAVEYFKHPLISLGMMETTCRFCGALRWKDESSGMCCSNGKVRLPLIDLPPEPLRSLLSGENSDSVHFLRNIRKYNSCFQMTSFGAENQTHSVTFPTTFSIQGQVYHRIGSLMPSENQPSRFLQIYFMGKDDDDDDIQTDRRCQQIQGVRRNIVQALQRMLRQHNLLVQQFKTALENLPSDAYRVVVNADRTPPGQHPRRYNAPTANEVAVVLADNQFGLRDIVLHQRDNLQQHVSDTHRFYDALQYPLIFWKGQEGYSFHIPQIDPNTRQPLSSKVSSMDFYGYFIMVRRNSPNVIVQFGQLFHQFLVDMYAKVESERLRYITLHQRNLRAESYIHLRDALSTDANINPNSLGQRIILPSSFVNSSRYLAEYTQDAFCYVRKFGRPDLFITFTSNPSWKELSAALLPGQKQLDRHDITARVFRQKLVKFIGALTKGQLYGATVAWMYSVEWQKRGLPHAHILVWLANKLRPTQIDSVICAEFPDPIQDPRLYNIVVKNMIHGPC</sequence>
<keyword evidence="2" id="KW-0511">Multifunctional enzyme</keyword>
<gene>
    <name evidence="6" type="ORF">LAZ67_3000868</name>
</gene>
<evidence type="ECO:0000313" key="6">
    <source>
        <dbReference type="EMBL" id="UYV64474.1"/>
    </source>
</evidence>
<dbReference type="InterPro" id="IPR043128">
    <property type="entry name" value="Rev_trsase/Diguanyl_cyclase"/>
</dbReference>